<evidence type="ECO:0000256" key="1">
    <source>
        <dbReference type="SAM" id="MobiDB-lite"/>
    </source>
</evidence>
<feature type="region of interest" description="Disordered" evidence="1">
    <location>
        <begin position="26"/>
        <end position="74"/>
    </location>
</feature>
<feature type="transmembrane region" description="Helical" evidence="2">
    <location>
        <begin position="96"/>
        <end position="115"/>
    </location>
</feature>
<comment type="caution">
    <text evidence="3">The sequence shown here is derived from an EMBL/GenBank/DDBJ whole genome shotgun (WGS) entry which is preliminary data.</text>
</comment>
<dbReference type="EMBL" id="BEGY01000023">
    <property type="protein sequence ID" value="GAX77213.1"/>
    <property type="molecule type" value="Genomic_DNA"/>
</dbReference>
<dbReference type="AlphaFoldDB" id="A0A250X295"/>
<evidence type="ECO:0000313" key="3">
    <source>
        <dbReference type="EMBL" id="GAX77213.1"/>
    </source>
</evidence>
<proteinExistence type="predicted"/>
<accession>A0A250X295</accession>
<sequence length="117" mass="12652">MSSAAIRMKTGIATVVRPRTPFQVATRPSLGRLSRSLQPSKGTETDMASTSANSKPVSERNSNDITSDVSAPSSEPAKLITTWQYGKTVSDKDLPAWYIALIIVPFFAIIALPFLPQ</sequence>
<keyword evidence="2" id="KW-1133">Transmembrane helix</keyword>
<feature type="compositionally biased region" description="Polar residues" evidence="1">
    <location>
        <begin position="63"/>
        <end position="73"/>
    </location>
</feature>
<reference evidence="3 4" key="1">
    <citation type="submission" date="2017-08" db="EMBL/GenBank/DDBJ databases">
        <title>Acidophilic green algal genome provides insights into adaptation to an acidic environment.</title>
        <authorList>
            <person name="Hirooka S."/>
            <person name="Hirose Y."/>
            <person name="Kanesaki Y."/>
            <person name="Higuchi S."/>
            <person name="Fujiwara T."/>
            <person name="Onuma R."/>
            <person name="Era A."/>
            <person name="Ohbayashi R."/>
            <person name="Uzuka A."/>
            <person name="Nozaki H."/>
            <person name="Yoshikawa H."/>
            <person name="Miyagishima S.Y."/>
        </authorList>
    </citation>
    <scope>NUCLEOTIDE SEQUENCE [LARGE SCALE GENOMIC DNA]</scope>
    <source>
        <strain evidence="3 4">NIES-2499</strain>
    </source>
</reference>
<keyword evidence="2" id="KW-0812">Transmembrane</keyword>
<evidence type="ECO:0000313" key="4">
    <source>
        <dbReference type="Proteomes" id="UP000232323"/>
    </source>
</evidence>
<gene>
    <name evidence="3" type="ORF">CEUSTIGMA_g4659.t1</name>
</gene>
<keyword evidence="2" id="KW-0472">Membrane</keyword>
<dbReference type="Proteomes" id="UP000232323">
    <property type="component" value="Unassembled WGS sequence"/>
</dbReference>
<name>A0A250X295_9CHLO</name>
<evidence type="ECO:0000256" key="2">
    <source>
        <dbReference type="SAM" id="Phobius"/>
    </source>
</evidence>
<keyword evidence="4" id="KW-1185">Reference proteome</keyword>
<organism evidence="3 4">
    <name type="scientific">Chlamydomonas eustigma</name>
    <dbReference type="NCBI Taxonomy" id="1157962"/>
    <lineage>
        <taxon>Eukaryota</taxon>
        <taxon>Viridiplantae</taxon>
        <taxon>Chlorophyta</taxon>
        <taxon>core chlorophytes</taxon>
        <taxon>Chlorophyceae</taxon>
        <taxon>CS clade</taxon>
        <taxon>Chlamydomonadales</taxon>
        <taxon>Chlamydomonadaceae</taxon>
        <taxon>Chlamydomonas</taxon>
    </lineage>
</organism>
<protein>
    <submittedName>
        <fullName evidence="3">Uncharacterized protein</fullName>
    </submittedName>
</protein>
<feature type="compositionally biased region" description="Polar residues" evidence="1">
    <location>
        <begin position="35"/>
        <end position="56"/>
    </location>
</feature>